<proteinExistence type="predicted"/>
<feature type="transmembrane region" description="Helical" evidence="1">
    <location>
        <begin position="23"/>
        <end position="45"/>
    </location>
</feature>
<dbReference type="EMBL" id="RDQH01000340">
    <property type="protein sequence ID" value="RXH77526.1"/>
    <property type="molecule type" value="Genomic_DNA"/>
</dbReference>
<accession>A0A498I1T9</accession>
<feature type="transmembrane region" description="Helical" evidence="1">
    <location>
        <begin position="51"/>
        <end position="74"/>
    </location>
</feature>
<evidence type="ECO:0000313" key="2">
    <source>
        <dbReference type="EMBL" id="RXH77526.1"/>
    </source>
</evidence>
<reference evidence="2 3" key="1">
    <citation type="submission" date="2018-10" db="EMBL/GenBank/DDBJ databases">
        <title>A high-quality apple genome assembly.</title>
        <authorList>
            <person name="Hu J."/>
        </authorList>
    </citation>
    <scope>NUCLEOTIDE SEQUENCE [LARGE SCALE GENOMIC DNA]</scope>
    <source>
        <strain evidence="3">cv. HFTH1</strain>
        <tissue evidence="2">Young leaf</tissue>
    </source>
</reference>
<name>A0A498I1T9_MALDO</name>
<protein>
    <submittedName>
        <fullName evidence="2">Uncharacterized protein</fullName>
    </submittedName>
</protein>
<keyword evidence="1" id="KW-0812">Transmembrane</keyword>
<gene>
    <name evidence="2" type="ORF">DVH24_023800</name>
</gene>
<dbReference type="Proteomes" id="UP000290289">
    <property type="component" value="Chromosome 14"/>
</dbReference>
<evidence type="ECO:0000256" key="1">
    <source>
        <dbReference type="SAM" id="Phobius"/>
    </source>
</evidence>
<sequence length="90" mass="9236">MPESFGEVLCDLRHSKGVLHIPLALPTLVLCQLGSLLAGVVVGGTNLHGSIHLLFGSYMVVTLVVAGESLATAGSSSSMEISSRPLSMSS</sequence>
<keyword evidence="1" id="KW-0472">Membrane</keyword>
<evidence type="ECO:0000313" key="3">
    <source>
        <dbReference type="Proteomes" id="UP000290289"/>
    </source>
</evidence>
<organism evidence="2 3">
    <name type="scientific">Malus domestica</name>
    <name type="common">Apple</name>
    <name type="synonym">Pyrus malus</name>
    <dbReference type="NCBI Taxonomy" id="3750"/>
    <lineage>
        <taxon>Eukaryota</taxon>
        <taxon>Viridiplantae</taxon>
        <taxon>Streptophyta</taxon>
        <taxon>Embryophyta</taxon>
        <taxon>Tracheophyta</taxon>
        <taxon>Spermatophyta</taxon>
        <taxon>Magnoliopsida</taxon>
        <taxon>eudicotyledons</taxon>
        <taxon>Gunneridae</taxon>
        <taxon>Pentapetalae</taxon>
        <taxon>rosids</taxon>
        <taxon>fabids</taxon>
        <taxon>Rosales</taxon>
        <taxon>Rosaceae</taxon>
        <taxon>Amygdaloideae</taxon>
        <taxon>Maleae</taxon>
        <taxon>Malus</taxon>
    </lineage>
</organism>
<dbReference type="AlphaFoldDB" id="A0A498I1T9"/>
<keyword evidence="1" id="KW-1133">Transmembrane helix</keyword>
<comment type="caution">
    <text evidence="2">The sequence shown here is derived from an EMBL/GenBank/DDBJ whole genome shotgun (WGS) entry which is preliminary data.</text>
</comment>
<keyword evidence="3" id="KW-1185">Reference proteome</keyword>